<evidence type="ECO:0000313" key="2">
    <source>
        <dbReference type="EMBL" id="KAF0889948.1"/>
    </source>
</evidence>
<proteinExistence type="predicted"/>
<evidence type="ECO:0000256" key="1">
    <source>
        <dbReference type="SAM" id="MobiDB-lite"/>
    </source>
</evidence>
<dbReference type="AlphaFoldDB" id="A0A6G1BPI6"/>
<comment type="caution">
    <text evidence="2">The sequence shown here is derived from an EMBL/GenBank/DDBJ whole genome shotgun (WGS) entry which is preliminary data.</text>
</comment>
<name>A0A6G1BPI6_9ORYZ</name>
<accession>A0A6G1BPI6</accession>
<sequence length="158" mass="17321">MDWIKTIQQLELVELLTTQVHMAVSQEKGGHWGPHAVTHGEMEPPSYREVRTGPTVIHRGRGNCLGLTWRTQMRVTTGGVHMSSTGTAADWTHRQWRWDEASGVLVMVPVRRRRSGAARQGPTGDAGRRSTAAADDGVRIAEEASATMAKRSGGLIWG</sequence>
<reference evidence="2 3" key="1">
    <citation type="submission" date="2019-11" db="EMBL/GenBank/DDBJ databases">
        <title>Whole genome sequence of Oryza granulata.</title>
        <authorList>
            <person name="Li W."/>
        </authorList>
    </citation>
    <scope>NUCLEOTIDE SEQUENCE [LARGE SCALE GENOMIC DNA]</scope>
    <source>
        <strain evidence="3">cv. Menghai</strain>
        <tissue evidence="2">Leaf</tissue>
    </source>
</reference>
<dbReference type="Proteomes" id="UP000479710">
    <property type="component" value="Unassembled WGS sequence"/>
</dbReference>
<keyword evidence="3" id="KW-1185">Reference proteome</keyword>
<protein>
    <submittedName>
        <fullName evidence="2">Uncharacterized protein</fullName>
    </submittedName>
</protein>
<organism evidence="2 3">
    <name type="scientific">Oryza meyeriana var. granulata</name>
    <dbReference type="NCBI Taxonomy" id="110450"/>
    <lineage>
        <taxon>Eukaryota</taxon>
        <taxon>Viridiplantae</taxon>
        <taxon>Streptophyta</taxon>
        <taxon>Embryophyta</taxon>
        <taxon>Tracheophyta</taxon>
        <taxon>Spermatophyta</taxon>
        <taxon>Magnoliopsida</taxon>
        <taxon>Liliopsida</taxon>
        <taxon>Poales</taxon>
        <taxon>Poaceae</taxon>
        <taxon>BOP clade</taxon>
        <taxon>Oryzoideae</taxon>
        <taxon>Oryzeae</taxon>
        <taxon>Oryzinae</taxon>
        <taxon>Oryza</taxon>
        <taxon>Oryza meyeriana</taxon>
    </lineage>
</organism>
<evidence type="ECO:0000313" key="3">
    <source>
        <dbReference type="Proteomes" id="UP000479710"/>
    </source>
</evidence>
<feature type="region of interest" description="Disordered" evidence="1">
    <location>
        <begin position="113"/>
        <end position="136"/>
    </location>
</feature>
<dbReference type="EMBL" id="SPHZ02000012">
    <property type="protein sequence ID" value="KAF0889948.1"/>
    <property type="molecule type" value="Genomic_DNA"/>
</dbReference>
<gene>
    <name evidence="2" type="ORF">E2562_034343</name>
</gene>